<dbReference type="Pfam" id="PF00881">
    <property type="entry name" value="Nitroreductase"/>
    <property type="match status" value="1"/>
</dbReference>
<dbReference type="SUPFAM" id="SSF55469">
    <property type="entry name" value="FMN-dependent nitroreductase-like"/>
    <property type="match status" value="1"/>
</dbReference>
<comment type="caution">
    <text evidence="4">The sequence shown here is derived from an EMBL/GenBank/DDBJ whole genome shotgun (WGS) entry which is preliminary data.</text>
</comment>
<evidence type="ECO:0000259" key="3">
    <source>
        <dbReference type="Pfam" id="PF00881"/>
    </source>
</evidence>
<feature type="domain" description="Nitroreductase" evidence="3">
    <location>
        <begin position="16"/>
        <end position="162"/>
    </location>
</feature>
<dbReference type="InterPro" id="IPR029479">
    <property type="entry name" value="Nitroreductase"/>
</dbReference>
<dbReference type="OrthoDB" id="9802510at2"/>
<name>A0A177NCJ0_9GAMM</name>
<sequence>MHRKPAQTSVEISGLIAERWSPRAFAADRSVSRRDLTALMEAARWAPSCFNDQPWRFIVCDKFSDGEAWQIALSAVAEKNRLWAHNAPVLLLVVAMNNFNHNGKPNRWAPYDTGAASLSICIQATALGLAAHQMGGFDADLARQSFGLPEDCTPMAMIAVGYPADASILPEDFQAGERGERSRAALEQRFYCGHWGKAFD</sequence>
<evidence type="ECO:0000256" key="1">
    <source>
        <dbReference type="ARBA" id="ARBA00007118"/>
    </source>
</evidence>
<comment type="similarity">
    <text evidence="1">Belongs to the nitroreductase family.</text>
</comment>
<accession>A0A177NCJ0</accession>
<dbReference type="RefSeq" id="WP_064040651.1">
    <property type="nucleotide sequence ID" value="NZ_LUUJ01000080.1"/>
</dbReference>
<dbReference type="CDD" id="cd02138">
    <property type="entry name" value="TdsD-like"/>
    <property type="match status" value="1"/>
</dbReference>
<gene>
    <name evidence="4" type="ORF">A1507_13145</name>
</gene>
<dbReference type="GO" id="GO:0016491">
    <property type="term" value="F:oxidoreductase activity"/>
    <property type="evidence" value="ECO:0007669"/>
    <property type="project" value="UniProtKB-KW"/>
</dbReference>
<evidence type="ECO:0000313" key="5">
    <source>
        <dbReference type="Proteomes" id="UP000077857"/>
    </source>
</evidence>
<evidence type="ECO:0000313" key="4">
    <source>
        <dbReference type="EMBL" id="OAI15766.1"/>
    </source>
</evidence>
<dbReference type="InterPro" id="IPR000415">
    <property type="entry name" value="Nitroreductase-like"/>
</dbReference>
<dbReference type="PANTHER" id="PTHR43673:SF10">
    <property type="entry name" value="NADH DEHYDROGENASE_NAD(P)H NITROREDUCTASE XCC3605-RELATED"/>
    <property type="match status" value="1"/>
</dbReference>
<evidence type="ECO:0000256" key="2">
    <source>
        <dbReference type="ARBA" id="ARBA00023002"/>
    </source>
</evidence>
<keyword evidence="2" id="KW-0560">Oxidoreductase</keyword>
<dbReference type="Proteomes" id="UP000077857">
    <property type="component" value="Unassembled WGS sequence"/>
</dbReference>
<dbReference type="EMBL" id="LUUJ01000080">
    <property type="protein sequence ID" value="OAI15766.1"/>
    <property type="molecule type" value="Genomic_DNA"/>
</dbReference>
<proteinExistence type="inferred from homology"/>
<dbReference type="Gene3D" id="3.40.109.10">
    <property type="entry name" value="NADH Oxidase"/>
    <property type="match status" value="1"/>
</dbReference>
<dbReference type="AlphaFoldDB" id="A0A177NCJ0"/>
<protein>
    <submittedName>
        <fullName evidence="4">Nitroreductase</fullName>
    </submittedName>
</protein>
<reference evidence="4 5" key="1">
    <citation type="submission" date="2016-03" db="EMBL/GenBank/DDBJ databases">
        <authorList>
            <person name="Ploux O."/>
        </authorList>
    </citation>
    <scope>NUCLEOTIDE SEQUENCE [LARGE SCALE GENOMIC DNA]</scope>
    <source>
        <strain evidence="4 5">R-45378</strain>
    </source>
</reference>
<organism evidence="4 5">
    <name type="scientific">Methylomonas koyamae</name>
    <dbReference type="NCBI Taxonomy" id="702114"/>
    <lineage>
        <taxon>Bacteria</taxon>
        <taxon>Pseudomonadati</taxon>
        <taxon>Pseudomonadota</taxon>
        <taxon>Gammaproteobacteria</taxon>
        <taxon>Methylococcales</taxon>
        <taxon>Methylococcaceae</taxon>
        <taxon>Methylomonas</taxon>
    </lineage>
</organism>
<dbReference type="PANTHER" id="PTHR43673">
    <property type="entry name" value="NAD(P)H NITROREDUCTASE YDGI-RELATED"/>
    <property type="match status" value="1"/>
</dbReference>